<keyword evidence="2" id="KW-1185">Reference proteome</keyword>
<dbReference type="EMBL" id="PGCJ01000105">
    <property type="protein sequence ID" value="PLW48119.1"/>
    <property type="molecule type" value="Genomic_DNA"/>
</dbReference>
<dbReference type="OrthoDB" id="2498923at2759"/>
<accession>A0A2N5VDQ0</accession>
<comment type="caution">
    <text evidence="1">The sequence shown here is derived from an EMBL/GenBank/DDBJ whole genome shotgun (WGS) entry which is preliminary data.</text>
</comment>
<dbReference type="AlphaFoldDB" id="A0A2N5VDQ0"/>
<evidence type="ECO:0000313" key="2">
    <source>
        <dbReference type="Proteomes" id="UP000235388"/>
    </source>
</evidence>
<sequence length="172" mass="20077">MNDQLAVAHVGAYVKSQLEHVRYEAQDVLLAGMIGGSDHRSHIPPIAELSRFLWRYFMSRASNTMTDKEVDACVEPRPWLRARFVFMRPASIHHYVQADPRHESPWDQMDQQLLQMRQLPISYPTNWWRLLCVKDARLFGSAPHRNDLRPSDLAWPTQKEVQVRLAARHLPT</sequence>
<name>A0A2N5VDQ0_9BASI</name>
<reference evidence="1 2" key="1">
    <citation type="submission" date="2017-11" db="EMBL/GenBank/DDBJ databases">
        <title>De novo assembly and phasing of dikaryotic genomes from two isolates of Puccinia coronata f. sp. avenae, the causal agent of oat crown rust.</title>
        <authorList>
            <person name="Miller M.E."/>
            <person name="Zhang Y."/>
            <person name="Omidvar V."/>
            <person name="Sperschneider J."/>
            <person name="Schwessinger B."/>
            <person name="Raley C."/>
            <person name="Palmer J.M."/>
            <person name="Garnica D."/>
            <person name="Upadhyaya N."/>
            <person name="Rathjen J."/>
            <person name="Taylor J.M."/>
            <person name="Park R.F."/>
            <person name="Dodds P.N."/>
            <person name="Hirsch C.D."/>
            <person name="Kianian S.F."/>
            <person name="Figueroa M."/>
        </authorList>
    </citation>
    <scope>NUCLEOTIDE SEQUENCE [LARGE SCALE GENOMIC DNA]</scope>
    <source>
        <strain evidence="1">12NC29</strain>
    </source>
</reference>
<organism evidence="1 2">
    <name type="scientific">Puccinia coronata f. sp. avenae</name>
    <dbReference type="NCBI Taxonomy" id="200324"/>
    <lineage>
        <taxon>Eukaryota</taxon>
        <taxon>Fungi</taxon>
        <taxon>Dikarya</taxon>
        <taxon>Basidiomycota</taxon>
        <taxon>Pucciniomycotina</taxon>
        <taxon>Pucciniomycetes</taxon>
        <taxon>Pucciniales</taxon>
        <taxon>Pucciniaceae</taxon>
        <taxon>Puccinia</taxon>
    </lineage>
</organism>
<dbReference type="Proteomes" id="UP000235388">
    <property type="component" value="Unassembled WGS sequence"/>
</dbReference>
<gene>
    <name evidence="1" type="ORF">PCANC_06732</name>
</gene>
<evidence type="ECO:0000313" key="1">
    <source>
        <dbReference type="EMBL" id="PLW48119.1"/>
    </source>
</evidence>
<protein>
    <submittedName>
        <fullName evidence="1">Uncharacterized protein</fullName>
    </submittedName>
</protein>
<proteinExistence type="predicted"/>